<dbReference type="EMBL" id="AP004738">
    <property type="protein sequence ID" value="BAD35807.1"/>
    <property type="molecule type" value="Genomic_DNA"/>
</dbReference>
<dbReference type="AlphaFoldDB" id="Q69TK0"/>
<organism evidence="2 3">
    <name type="scientific">Oryza sativa subsp. japonica</name>
    <name type="common">Rice</name>
    <dbReference type="NCBI Taxonomy" id="39947"/>
    <lineage>
        <taxon>Eukaryota</taxon>
        <taxon>Viridiplantae</taxon>
        <taxon>Streptophyta</taxon>
        <taxon>Embryophyta</taxon>
        <taxon>Tracheophyta</taxon>
        <taxon>Spermatophyta</taxon>
        <taxon>Magnoliopsida</taxon>
        <taxon>Liliopsida</taxon>
        <taxon>Poales</taxon>
        <taxon>Poaceae</taxon>
        <taxon>BOP clade</taxon>
        <taxon>Oryzoideae</taxon>
        <taxon>Oryzeae</taxon>
        <taxon>Oryzinae</taxon>
        <taxon>Oryza</taxon>
        <taxon>Oryza sativa</taxon>
    </lineage>
</organism>
<evidence type="ECO:0000313" key="3">
    <source>
        <dbReference type="Proteomes" id="UP000000763"/>
    </source>
</evidence>
<gene>
    <name evidence="2" type="primary">OSJNBa0090D06.35</name>
</gene>
<sequence>MRRQTTTADEEAVDGSEKVVAPAAQEDGEDVVDSSEKAAAPVAQQDGEEAVDGLEKAAAVQEESRAAACTRESSRPRAWAAFHGRTGLGPIPHRNTNSQTGLSWDVPHYPAGEVVVSGVDGRRSGRIWPRGESAIAGGAATDPAVAWLTGGSGDLPSARSGGRGDSGGGGALPSARSGGG</sequence>
<feature type="region of interest" description="Disordered" evidence="1">
    <location>
        <begin position="83"/>
        <end position="106"/>
    </location>
</feature>
<reference evidence="3" key="1">
    <citation type="journal article" date="2005" name="Nature">
        <title>The map-based sequence of the rice genome.</title>
        <authorList>
            <consortium name="International rice genome sequencing project (IRGSP)"/>
            <person name="Matsumoto T."/>
            <person name="Wu J."/>
            <person name="Kanamori H."/>
            <person name="Katayose Y."/>
            <person name="Fujisawa M."/>
            <person name="Namiki N."/>
            <person name="Mizuno H."/>
            <person name="Yamamoto K."/>
            <person name="Antonio B.A."/>
            <person name="Baba T."/>
            <person name="Sakata K."/>
            <person name="Nagamura Y."/>
            <person name="Aoki H."/>
            <person name="Arikawa K."/>
            <person name="Arita K."/>
            <person name="Bito T."/>
            <person name="Chiden Y."/>
            <person name="Fujitsuka N."/>
            <person name="Fukunaka R."/>
            <person name="Hamada M."/>
            <person name="Harada C."/>
            <person name="Hayashi A."/>
            <person name="Hijishita S."/>
            <person name="Honda M."/>
            <person name="Hosokawa S."/>
            <person name="Ichikawa Y."/>
            <person name="Idonuma A."/>
            <person name="Iijima M."/>
            <person name="Ikeda M."/>
            <person name="Ikeno M."/>
            <person name="Ito K."/>
            <person name="Ito S."/>
            <person name="Ito T."/>
            <person name="Ito Y."/>
            <person name="Ito Y."/>
            <person name="Iwabuchi A."/>
            <person name="Kamiya K."/>
            <person name="Karasawa W."/>
            <person name="Kurita K."/>
            <person name="Katagiri S."/>
            <person name="Kikuta A."/>
            <person name="Kobayashi H."/>
            <person name="Kobayashi N."/>
            <person name="Machita K."/>
            <person name="Maehara T."/>
            <person name="Masukawa M."/>
            <person name="Mizubayashi T."/>
            <person name="Mukai Y."/>
            <person name="Nagasaki H."/>
            <person name="Nagata Y."/>
            <person name="Naito S."/>
            <person name="Nakashima M."/>
            <person name="Nakama Y."/>
            <person name="Nakamichi Y."/>
            <person name="Nakamura M."/>
            <person name="Meguro A."/>
            <person name="Negishi M."/>
            <person name="Ohta I."/>
            <person name="Ohta T."/>
            <person name="Okamoto M."/>
            <person name="Ono N."/>
            <person name="Saji S."/>
            <person name="Sakaguchi M."/>
            <person name="Sakai K."/>
            <person name="Shibata M."/>
            <person name="Shimokawa T."/>
            <person name="Song J."/>
            <person name="Takazaki Y."/>
            <person name="Terasawa K."/>
            <person name="Tsugane M."/>
            <person name="Tsuji K."/>
            <person name="Ueda S."/>
            <person name="Waki K."/>
            <person name="Yamagata H."/>
            <person name="Yamamoto M."/>
            <person name="Yamamoto S."/>
            <person name="Yamane H."/>
            <person name="Yoshiki S."/>
            <person name="Yoshihara R."/>
            <person name="Yukawa K."/>
            <person name="Zhong H."/>
            <person name="Yano M."/>
            <person name="Yuan Q."/>
            <person name="Ouyang S."/>
            <person name="Liu J."/>
            <person name="Jones K.M."/>
            <person name="Gansberger K."/>
            <person name="Moffat K."/>
            <person name="Hill J."/>
            <person name="Bera J."/>
            <person name="Fadrosh D."/>
            <person name="Jin S."/>
            <person name="Johri S."/>
            <person name="Kim M."/>
            <person name="Overton L."/>
            <person name="Reardon M."/>
            <person name="Tsitrin T."/>
            <person name="Vuong H."/>
            <person name="Weaver B."/>
            <person name="Ciecko A."/>
            <person name="Tallon L."/>
            <person name="Jackson J."/>
            <person name="Pai G."/>
            <person name="Aken S.V."/>
            <person name="Utterback T."/>
            <person name="Reidmuller S."/>
            <person name="Feldblyum T."/>
            <person name="Hsiao J."/>
            <person name="Zismann V."/>
            <person name="Iobst S."/>
            <person name="de Vazeille A.R."/>
            <person name="Buell C.R."/>
            <person name="Ying K."/>
            <person name="Li Y."/>
            <person name="Lu T."/>
            <person name="Huang Y."/>
            <person name="Zhao Q."/>
            <person name="Feng Q."/>
            <person name="Zhang L."/>
            <person name="Zhu J."/>
            <person name="Weng Q."/>
            <person name="Mu J."/>
            <person name="Lu Y."/>
            <person name="Fan D."/>
            <person name="Liu Y."/>
            <person name="Guan J."/>
            <person name="Zhang Y."/>
            <person name="Yu S."/>
            <person name="Liu X."/>
            <person name="Zhang Y."/>
            <person name="Hong G."/>
            <person name="Han B."/>
            <person name="Choisne N."/>
            <person name="Demange N."/>
            <person name="Orjeda G."/>
            <person name="Samain S."/>
            <person name="Cattolico L."/>
            <person name="Pelletier E."/>
            <person name="Couloux A."/>
            <person name="Segurens B."/>
            <person name="Wincker P."/>
            <person name="D'Hont A."/>
            <person name="Scarpelli C."/>
            <person name="Weissenbach J."/>
            <person name="Salanoubat M."/>
            <person name="Quetier F."/>
            <person name="Yu Y."/>
            <person name="Kim H.R."/>
            <person name="Rambo T."/>
            <person name="Currie J."/>
            <person name="Collura K."/>
            <person name="Luo M."/>
            <person name="Yang T."/>
            <person name="Ammiraju J.S.S."/>
            <person name="Engler F."/>
            <person name="Soderlund C."/>
            <person name="Wing R.A."/>
            <person name="Palmer L.E."/>
            <person name="de la Bastide M."/>
            <person name="Spiegel L."/>
            <person name="Nascimento L."/>
            <person name="Zutavern T."/>
            <person name="O'Shaughnessy A."/>
            <person name="Dike S."/>
            <person name="Dedhia N."/>
            <person name="Preston R."/>
            <person name="Balija V."/>
            <person name="McCombie W.R."/>
            <person name="Chow T."/>
            <person name="Chen H."/>
            <person name="Chung M."/>
            <person name="Chen C."/>
            <person name="Shaw J."/>
            <person name="Wu H."/>
            <person name="Hsiao K."/>
            <person name="Chao Y."/>
            <person name="Chu M."/>
            <person name="Cheng C."/>
            <person name="Hour A."/>
            <person name="Lee P."/>
            <person name="Lin S."/>
            <person name="Lin Y."/>
            <person name="Liou J."/>
            <person name="Liu S."/>
            <person name="Hsing Y."/>
            <person name="Raghuvanshi S."/>
            <person name="Mohanty A."/>
            <person name="Bharti A.K."/>
            <person name="Gaur A."/>
            <person name="Gupta V."/>
            <person name="Kumar D."/>
            <person name="Ravi V."/>
            <person name="Vij S."/>
            <person name="Kapur A."/>
            <person name="Khurana P."/>
            <person name="Khurana P."/>
            <person name="Khurana J.P."/>
            <person name="Tyagi A.K."/>
            <person name="Gaikwad K."/>
            <person name="Singh A."/>
            <person name="Dalal V."/>
            <person name="Srivastava S."/>
            <person name="Dixit A."/>
            <person name="Pal A.K."/>
            <person name="Ghazi I.A."/>
            <person name="Yadav M."/>
            <person name="Pandit A."/>
            <person name="Bhargava A."/>
            <person name="Sureshbabu K."/>
            <person name="Batra K."/>
            <person name="Sharma T.R."/>
            <person name="Mohapatra T."/>
            <person name="Singh N.K."/>
            <person name="Messing J."/>
            <person name="Nelson A.B."/>
            <person name="Fuks G."/>
            <person name="Kavchok S."/>
            <person name="Keizer G."/>
            <person name="Linton E."/>
            <person name="Llaca V."/>
            <person name="Song R."/>
            <person name="Tanyolac B."/>
            <person name="Young S."/>
            <person name="Ho-Il K."/>
            <person name="Hahn J.H."/>
            <person name="Sangsakoo G."/>
            <person name="Vanavichit A."/>
            <person name="de Mattos Luiz.A.T."/>
            <person name="Zimmer P.D."/>
            <person name="Malone G."/>
            <person name="Dellagostin O."/>
            <person name="de Oliveira A.C."/>
            <person name="Bevan M."/>
            <person name="Bancroft I."/>
            <person name="Minx P."/>
            <person name="Cordum H."/>
            <person name="Wilson R."/>
            <person name="Cheng Z."/>
            <person name="Jin W."/>
            <person name="Jiang J."/>
            <person name="Leong S.A."/>
            <person name="Iwama H."/>
            <person name="Gojobori T."/>
            <person name="Itoh T."/>
            <person name="Niimura Y."/>
            <person name="Fujii Y."/>
            <person name="Habara T."/>
            <person name="Sakai H."/>
            <person name="Sato Y."/>
            <person name="Wilson G."/>
            <person name="Kumar K."/>
            <person name="McCouch S."/>
            <person name="Juretic N."/>
            <person name="Hoen D."/>
            <person name="Wright S."/>
            <person name="Bruskiewich R."/>
            <person name="Bureau T."/>
            <person name="Miyao A."/>
            <person name="Hirochika H."/>
            <person name="Nishikawa T."/>
            <person name="Kadowaki K."/>
            <person name="Sugiura M."/>
            <person name="Burr B."/>
            <person name="Sasaki T."/>
        </authorList>
    </citation>
    <scope>NUCLEOTIDE SEQUENCE [LARGE SCALE GENOMIC DNA]</scope>
    <source>
        <strain evidence="3">cv. Nipponbare</strain>
    </source>
</reference>
<feature type="region of interest" description="Disordered" evidence="1">
    <location>
        <begin position="144"/>
        <end position="180"/>
    </location>
</feature>
<evidence type="ECO:0000313" key="2">
    <source>
        <dbReference type="EMBL" id="BAD35807.1"/>
    </source>
</evidence>
<dbReference type="Proteomes" id="UP000000763">
    <property type="component" value="Chromosome 6"/>
</dbReference>
<name>Q69TK0_ORYSJ</name>
<feature type="compositionally biased region" description="Gly residues" evidence="1">
    <location>
        <begin position="161"/>
        <end position="180"/>
    </location>
</feature>
<accession>Q69TK0</accession>
<protein>
    <submittedName>
        <fullName evidence="2">Uncharacterized protein</fullName>
    </submittedName>
</protein>
<proteinExistence type="predicted"/>
<feature type="region of interest" description="Disordered" evidence="1">
    <location>
        <begin position="1"/>
        <end position="47"/>
    </location>
</feature>
<evidence type="ECO:0000256" key="1">
    <source>
        <dbReference type="SAM" id="MobiDB-lite"/>
    </source>
</evidence>
<reference evidence="3" key="2">
    <citation type="journal article" date="2008" name="Nucleic Acids Res.">
        <title>The rice annotation project database (RAP-DB): 2008 update.</title>
        <authorList>
            <consortium name="The rice annotation project (RAP)"/>
        </authorList>
    </citation>
    <scope>GENOME REANNOTATION</scope>
    <source>
        <strain evidence="3">cv. Nipponbare</strain>
    </source>
</reference>